<dbReference type="InterPro" id="IPR024286">
    <property type="entry name" value="DUF3700"/>
</dbReference>
<sequence length="251" mass="27032">MLGVFHKSVAAGPVELSAPGSVDDDRRKSGAQILQSFTSAIPQAASVQLDGLSAMAYSHEKQALLKPRAFAVLDDIFCIFVGVLENLPALRQLYGLTKNVCEVTLVIEMYKALRDRAPYPAHQVVKDLSGQFAFVLFDNATKTLLVANDDKGKVPFFWGIAADESLAFSDNADLLRNGCGKSFAPFPAGCFFTTGGGLRSFEHPLNALKPVPRVDSQGQMCGSTFKVDESRKDQPRSLPRVGSDASWGAAC</sequence>
<accession>D8RXX2</accession>
<evidence type="ECO:0000259" key="2">
    <source>
        <dbReference type="SMART" id="SM01172"/>
    </source>
</evidence>
<dbReference type="InterPro" id="IPR029055">
    <property type="entry name" value="Ntn_hydrolases_N"/>
</dbReference>
<proteinExistence type="predicted"/>
<dbReference type="AlphaFoldDB" id="D8RXX2"/>
<evidence type="ECO:0000313" key="3">
    <source>
        <dbReference type="EMBL" id="EFJ22808.1"/>
    </source>
</evidence>
<dbReference type="Gramene" id="EFJ22808">
    <property type="protein sequence ID" value="EFJ22808"/>
    <property type="gene ID" value="SELMODRAFT_175276"/>
</dbReference>
<dbReference type="InterPro" id="IPR044828">
    <property type="entry name" value="TSJT1-like"/>
</dbReference>
<feature type="domain" description="DUF3700" evidence="2">
    <location>
        <begin position="2"/>
        <end position="227"/>
    </location>
</feature>
<feature type="region of interest" description="Disordered" evidence="1">
    <location>
        <begin position="228"/>
        <end position="251"/>
    </location>
</feature>
<evidence type="ECO:0000313" key="4">
    <source>
        <dbReference type="Proteomes" id="UP000001514"/>
    </source>
</evidence>
<dbReference type="OrthoDB" id="2019121at2759"/>
<gene>
    <name evidence="3" type="ORF">SELMODRAFT_175276</name>
</gene>
<dbReference type="SMART" id="SM01172">
    <property type="entry name" value="DUF3700"/>
    <property type="match status" value="1"/>
</dbReference>
<name>D8RXX2_SELML</name>
<dbReference type="FunCoup" id="D8RXX2">
    <property type="interactions" value="461"/>
</dbReference>
<keyword evidence="4" id="KW-1185">Reference proteome</keyword>
<dbReference type="PANTHER" id="PTHR45952:SF4">
    <property type="entry name" value="ALUMINUM INDUCED PROTEIN WITH YGL AND LRDR MOTIFS"/>
    <property type="match status" value="1"/>
</dbReference>
<dbReference type="Pfam" id="PF12481">
    <property type="entry name" value="DUF3700"/>
    <property type="match status" value="1"/>
</dbReference>
<dbReference type="SUPFAM" id="SSF56235">
    <property type="entry name" value="N-terminal nucleophile aminohydrolases (Ntn hydrolases)"/>
    <property type="match status" value="1"/>
</dbReference>
<dbReference type="OMA" id="GHVENVA"/>
<dbReference type="Gene3D" id="3.60.20.10">
    <property type="entry name" value="Glutamine Phosphoribosylpyrophosphate, subunit 1, domain 1"/>
    <property type="match status" value="1"/>
</dbReference>
<dbReference type="KEGG" id="smo:SELMODRAFT_175276"/>
<dbReference type="eggNOG" id="ENOG502QT9K">
    <property type="taxonomic scope" value="Eukaryota"/>
</dbReference>
<organism evidence="4">
    <name type="scientific">Selaginella moellendorffii</name>
    <name type="common">Spikemoss</name>
    <dbReference type="NCBI Taxonomy" id="88036"/>
    <lineage>
        <taxon>Eukaryota</taxon>
        <taxon>Viridiplantae</taxon>
        <taxon>Streptophyta</taxon>
        <taxon>Embryophyta</taxon>
        <taxon>Tracheophyta</taxon>
        <taxon>Lycopodiopsida</taxon>
        <taxon>Selaginellales</taxon>
        <taxon>Selaginellaceae</taxon>
        <taxon>Selaginella</taxon>
    </lineage>
</organism>
<dbReference type="Proteomes" id="UP000001514">
    <property type="component" value="Unassembled WGS sequence"/>
</dbReference>
<dbReference type="EMBL" id="GL377594">
    <property type="protein sequence ID" value="EFJ22808.1"/>
    <property type="molecule type" value="Genomic_DNA"/>
</dbReference>
<protein>
    <recommendedName>
        <fullName evidence="2">DUF3700 domain-containing protein</fullName>
    </recommendedName>
</protein>
<dbReference type="PANTHER" id="PTHR45952">
    <property type="entry name" value="ALUMINUM INDUCED PROTEIN WITH YGL AND LRDR MOTIFS"/>
    <property type="match status" value="1"/>
</dbReference>
<dbReference type="HOGENOM" id="CLU_080277_0_0_1"/>
<dbReference type="STRING" id="88036.D8RXX2"/>
<evidence type="ECO:0000256" key="1">
    <source>
        <dbReference type="SAM" id="MobiDB-lite"/>
    </source>
</evidence>
<dbReference type="InParanoid" id="D8RXX2"/>
<reference evidence="3 4" key="1">
    <citation type="journal article" date="2011" name="Science">
        <title>The Selaginella genome identifies genetic changes associated with the evolution of vascular plants.</title>
        <authorList>
            <person name="Banks J.A."/>
            <person name="Nishiyama T."/>
            <person name="Hasebe M."/>
            <person name="Bowman J.L."/>
            <person name="Gribskov M."/>
            <person name="dePamphilis C."/>
            <person name="Albert V.A."/>
            <person name="Aono N."/>
            <person name="Aoyama T."/>
            <person name="Ambrose B.A."/>
            <person name="Ashton N.W."/>
            <person name="Axtell M.J."/>
            <person name="Barker E."/>
            <person name="Barker M.S."/>
            <person name="Bennetzen J.L."/>
            <person name="Bonawitz N.D."/>
            <person name="Chapple C."/>
            <person name="Cheng C."/>
            <person name="Correa L.G."/>
            <person name="Dacre M."/>
            <person name="DeBarry J."/>
            <person name="Dreyer I."/>
            <person name="Elias M."/>
            <person name="Engstrom E.M."/>
            <person name="Estelle M."/>
            <person name="Feng L."/>
            <person name="Finet C."/>
            <person name="Floyd S.K."/>
            <person name="Frommer W.B."/>
            <person name="Fujita T."/>
            <person name="Gramzow L."/>
            <person name="Gutensohn M."/>
            <person name="Harholt J."/>
            <person name="Hattori M."/>
            <person name="Heyl A."/>
            <person name="Hirai T."/>
            <person name="Hiwatashi Y."/>
            <person name="Ishikawa M."/>
            <person name="Iwata M."/>
            <person name="Karol K.G."/>
            <person name="Koehler B."/>
            <person name="Kolukisaoglu U."/>
            <person name="Kubo M."/>
            <person name="Kurata T."/>
            <person name="Lalonde S."/>
            <person name="Li K."/>
            <person name="Li Y."/>
            <person name="Litt A."/>
            <person name="Lyons E."/>
            <person name="Manning G."/>
            <person name="Maruyama T."/>
            <person name="Michael T.P."/>
            <person name="Mikami K."/>
            <person name="Miyazaki S."/>
            <person name="Morinaga S."/>
            <person name="Murata T."/>
            <person name="Mueller-Roeber B."/>
            <person name="Nelson D.R."/>
            <person name="Obara M."/>
            <person name="Oguri Y."/>
            <person name="Olmstead R.G."/>
            <person name="Onodera N."/>
            <person name="Petersen B.L."/>
            <person name="Pils B."/>
            <person name="Prigge M."/>
            <person name="Rensing S.A."/>
            <person name="Riano-Pachon D.M."/>
            <person name="Roberts A.W."/>
            <person name="Sato Y."/>
            <person name="Scheller H.V."/>
            <person name="Schulz B."/>
            <person name="Schulz C."/>
            <person name="Shakirov E.V."/>
            <person name="Shibagaki N."/>
            <person name="Shinohara N."/>
            <person name="Shippen D.E."/>
            <person name="Soerensen I."/>
            <person name="Sotooka R."/>
            <person name="Sugimoto N."/>
            <person name="Sugita M."/>
            <person name="Sumikawa N."/>
            <person name="Tanurdzic M."/>
            <person name="Theissen G."/>
            <person name="Ulvskov P."/>
            <person name="Wakazuki S."/>
            <person name="Weng J.K."/>
            <person name="Willats W.W."/>
            <person name="Wipf D."/>
            <person name="Wolf P.G."/>
            <person name="Yang L."/>
            <person name="Zimmer A.D."/>
            <person name="Zhu Q."/>
            <person name="Mitros T."/>
            <person name="Hellsten U."/>
            <person name="Loque D."/>
            <person name="Otillar R."/>
            <person name="Salamov A."/>
            <person name="Schmutz J."/>
            <person name="Shapiro H."/>
            <person name="Lindquist E."/>
            <person name="Lucas S."/>
            <person name="Rokhsar D."/>
            <person name="Grigoriev I.V."/>
        </authorList>
    </citation>
    <scope>NUCLEOTIDE SEQUENCE [LARGE SCALE GENOMIC DNA]</scope>
</reference>